<feature type="domain" description="ABC-2 type transporter transmembrane" evidence="6">
    <location>
        <begin position="13"/>
        <end position="379"/>
    </location>
</feature>
<dbReference type="GO" id="GO:0140359">
    <property type="term" value="F:ABC-type transporter activity"/>
    <property type="evidence" value="ECO:0007669"/>
    <property type="project" value="InterPro"/>
</dbReference>
<feature type="transmembrane region" description="Helical" evidence="5">
    <location>
        <begin position="304"/>
        <end position="327"/>
    </location>
</feature>
<proteinExistence type="predicted"/>
<reference evidence="7 8" key="1">
    <citation type="submission" date="2019-08" db="EMBL/GenBank/DDBJ databases">
        <title>In-depth cultivation of the pig gut microbiome towards novel bacterial diversity and tailored functional studies.</title>
        <authorList>
            <person name="Wylensek D."/>
            <person name="Hitch T.C.A."/>
            <person name="Clavel T."/>
        </authorList>
    </citation>
    <scope>NUCLEOTIDE SEQUENCE [LARGE SCALE GENOMIC DNA]</scope>
    <source>
        <strain evidence="7 8">Oil+RF-744-WCA-WT-11</strain>
    </source>
</reference>
<dbReference type="Gene3D" id="3.40.1710.10">
    <property type="entry name" value="abc type-2 transporter like domain"/>
    <property type="match status" value="1"/>
</dbReference>
<keyword evidence="4 5" id="KW-0472">Membrane</keyword>
<evidence type="ECO:0000256" key="4">
    <source>
        <dbReference type="ARBA" id="ARBA00023136"/>
    </source>
</evidence>
<evidence type="ECO:0000256" key="2">
    <source>
        <dbReference type="ARBA" id="ARBA00022692"/>
    </source>
</evidence>
<evidence type="ECO:0000256" key="3">
    <source>
        <dbReference type="ARBA" id="ARBA00022989"/>
    </source>
</evidence>
<comment type="caution">
    <text evidence="7">The sequence shown here is derived from an EMBL/GenBank/DDBJ whole genome shotgun (WGS) entry which is preliminary data.</text>
</comment>
<dbReference type="InterPro" id="IPR013525">
    <property type="entry name" value="ABC2_TM"/>
</dbReference>
<evidence type="ECO:0000313" key="8">
    <source>
        <dbReference type="Proteomes" id="UP000481852"/>
    </source>
</evidence>
<dbReference type="EMBL" id="VULZ01000005">
    <property type="protein sequence ID" value="MSS14581.1"/>
    <property type="molecule type" value="Genomic_DNA"/>
</dbReference>
<dbReference type="GO" id="GO:0016020">
    <property type="term" value="C:membrane"/>
    <property type="evidence" value="ECO:0007669"/>
    <property type="project" value="UniProtKB-SubCell"/>
</dbReference>
<dbReference type="InterPro" id="IPR052902">
    <property type="entry name" value="ABC-2_transporter"/>
</dbReference>
<organism evidence="7 8">
    <name type="scientific">Porcincola intestinalis</name>
    <dbReference type="NCBI Taxonomy" id="2606632"/>
    <lineage>
        <taxon>Bacteria</taxon>
        <taxon>Bacillati</taxon>
        <taxon>Bacillota</taxon>
        <taxon>Clostridia</taxon>
        <taxon>Lachnospirales</taxon>
        <taxon>Lachnospiraceae</taxon>
        <taxon>Porcincola</taxon>
    </lineage>
</organism>
<dbReference type="PANTHER" id="PTHR43027">
    <property type="entry name" value="DOXORUBICIN RESISTANCE ABC TRANSPORTER PERMEASE PROTEIN DRRC-RELATED"/>
    <property type="match status" value="1"/>
</dbReference>
<evidence type="ECO:0000256" key="5">
    <source>
        <dbReference type="SAM" id="Phobius"/>
    </source>
</evidence>
<feature type="transmembrane region" description="Helical" evidence="5">
    <location>
        <begin position="235"/>
        <end position="262"/>
    </location>
</feature>
<name>A0A6L5X2L2_9FIRM</name>
<feature type="transmembrane region" description="Helical" evidence="5">
    <location>
        <begin position="362"/>
        <end position="383"/>
    </location>
</feature>
<sequence>MPVFKAVLKSVKAYWMTFLIYSLVFVSFAPMQAESLAERNKKVFQEEKLAVTVIDQDDSLLSRSLADELGKTQQVTRIRGYVSENEIRRLKDDVNFGIRDYVLILPDGLGQAAEEGHTDIRPRFMQGGTSAAGQLMTTRIDQYLNHLAVYLQSGYKMEDALKDTAEDLTLADESRVVLERQEVRLTRASILFCFNGYSLSMMLCIFVGCLALKFRQKDLASRIRVSGLSFWKRNGGFFGAITAIGILTAFLVIAVVLLDAILHGQHDVPGLPLYILNTLALMCVGLGLGYLISSIAQNDGAVNLLANMVVLSMCFICGVFVDIRFLSPAVVKAAHFMPLYWYNTGVETIAEHSADGTVGEAFIMQLVIQLAFSAVFFAGGLMISKMRERYNG</sequence>
<comment type="subcellular location">
    <subcellularLocation>
        <location evidence="1">Membrane</location>
        <topology evidence="1">Multi-pass membrane protein</topology>
    </subcellularLocation>
</comment>
<accession>A0A6L5X2L2</accession>
<dbReference type="PANTHER" id="PTHR43027:SF1">
    <property type="entry name" value="DOXORUBICIN RESISTANCE ABC TRANSPORTER PERMEASE PROTEIN DRRC-RELATED"/>
    <property type="match status" value="1"/>
</dbReference>
<evidence type="ECO:0000259" key="6">
    <source>
        <dbReference type="Pfam" id="PF12698"/>
    </source>
</evidence>
<keyword evidence="8" id="KW-1185">Reference proteome</keyword>
<evidence type="ECO:0000256" key="1">
    <source>
        <dbReference type="ARBA" id="ARBA00004141"/>
    </source>
</evidence>
<dbReference type="Pfam" id="PF12698">
    <property type="entry name" value="ABC2_membrane_3"/>
    <property type="match status" value="1"/>
</dbReference>
<keyword evidence="2 5" id="KW-0812">Transmembrane</keyword>
<evidence type="ECO:0000313" key="7">
    <source>
        <dbReference type="EMBL" id="MSS14581.1"/>
    </source>
</evidence>
<protein>
    <submittedName>
        <fullName evidence="7">ABC transporter permease</fullName>
    </submittedName>
</protein>
<keyword evidence="3 5" id="KW-1133">Transmembrane helix</keyword>
<dbReference type="AlphaFoldDB" id="A0A6L5X2L2"/>
<feature type="transmembrane region" description="Helical" evidence="5">
    <location>
        <begin position="194"/>
        <end position="214"/>
    </location>
</feature>
<feature type="transmembrane region" description="Helical" evidence="5">
    <location>
        <begin position="274"/>
        <end position="292"/>
    </location>
</feature>
<gene>
    <name evidence="7" type="ORF">FYJ35_05930</name>
</gene>
<dbReference type="Proteomes" id="UP000481852">
    <property type="component" value="Unassembled WGS sequence"/>
</dbReference>
<dbReference type="RefSeq" id="WP_154524553.1">
    <property type="nucleotide sequence ID" value="NZ_VULZ01000005.1"/>
</dbReference>